<dbReference type="InterPro" id="IPR013154">
    <property type="entry name" value="ADH-like_N"/>
</dbReference>
<dbReference type="EMBL" id="QGDH01000033">
    <property type="protein sequence ID" value="RAR13595.1"/>
    <property type="molecule type" value="Genomic_DNA"/>
</dbReference>
<dbReference type="Proteomes" id="UP000249619">
    <property type="component" value="Unassembled WGS sequence"/>
</dbReference>
<evidence type="ECO:0000256" key="3">
    <source>
        <dbReference type="ARBA" id="ARBA00023002"/>
    </source>
</evidence>
<dbReference type="InterPro" id="IPR020843">
    <property type="entry name" value="ER"/>
</dbReference>
<evidence type="ECO:0000256" key="1">
    <source>
        <dbReference type="ARBA" id="ARBA00008072"/>
    </source>
</evidence>
<dbReference type="Pfam" id="PF00107">
    <property type="entry name" value="ADH_zinc_N"/>
    <property type="match status" value="1"/>
</dbReference>
<dbReference type="PANTHER" id="PTHR45348">
    <property type="entry name" value="HYPOTHETICAL OXIDOREDUCTASE (EUROFUNG)"/>
    <property type="match status" value="1"/>
</dbReference>
<dbReference type="PANTHER" id="PTHR45348:SF2">
    <property type="entry name" value="ZINC-TYPE ALCOHOL DEHYDROGENASE-LIKE PROTEIN C2E1P3.01"/>
    <property type="match status" value="1"/>
</dbReference>
<name>A0A364N8H2_STELY</name>
<dbReference type="OrthoDB" id="48317at2759"/>
<dbReference type="InterPro" id="IPR036291">
    <property type="entry name" value="NAD(P)-bd_dom_sf"/>
</dbReference>
<keyword evidence="6" id="KW-1185">Reference proteome</keyword>
<accession>A0A364N8H2</accession>
<comment type="subunit">
    <text evidence="2">Monomer.</text>
</comment>
<sequence>MSTQKAVVHVSKGVSELKNDVPMPKLPGDNWLLVKTKAVALNPTDWKNIDNAPAPGAIAGCDYAGVVEEVGKGATHYKVGDRIAGFVRGGDPADHSNGAFAEHVQAKAGINLKIPDTMSFEDAATLGVGITTVAQGLYQELGLPLPPAKVQEPTTVLIYGGSTATGTLAIQYAKHSGCEVIATASPHNFDLLHKLGADQVFDYKDAEVGAKIRKATNDKLKLAFDCIAEGNSFDITAAAISSTGGHMSALLPVKDYPRNDVKTKFTFAYTALGEAYNERVGANQEDYEFGAKFWKQAQEWFESGKIKTHPIEVRNGLAGVPQGLQDLKDGKVSGVKLVYKVE</sequence>
<dbReference type="InterPro" id="IPR013149">
    <property type="entry name" value="ADH-like_C"/>
</dbReference>
<evidence type="ECO:0000256" key="2">
    <source>
        <dbReference type="ARBA" id="ARBA00011245"/>
    </source>
</evidence>
<evidence type="ECO:0000313" key="5">
    <source>
        <dbReference type="EMBL" id="RAR13595.1"/>
    </source>
</evidence>
<dbReference type="SUPFAM" id="SSF51735">
    <property type="entry name" value="NAD(P)-binding Rossmann-fold domains"/>
    <property type="match status" value="1"/>
</dbReference>
<keyword evidence="3" id="KW-0560">Oxidoreductase</keyword>
<dbReference type="CDD" id="cd08249">
    <property type="entry name" value="enoyl_reductase_like"/>
    <property type="match status" value="1"/>
</dbReference>
<dbReference type="SMART" id="SM00829">
    <property type="entry name" value="PKS_ER"/>
    <property type="match status" value="1"/>
</dbReference>
<reference evidence="6" key="1">
    <citation type="submission" date="2018-05" db="EMBL/GenBank/DDBJ databases">
        <title>Draft genome sequence of Stemphylium lycopersici strain CIDEFI 213.</title>
        <authorList>
            <person name="Medina R."/>
            <person name="Franco M.E.E."/>
            <person name="Lucentini C.G."/>
            <person name="Saparrat M.C.N."/>
            <person name="Balatti P.A."/>
        </authorList>
    </citation>
    <scope>NUCLEOTIDE SEQUENCE [LARGE SCALE GENOMIC DNA]</scope>
    <source>
        <strain evidence="6">CIDEFI 213</strain>
    </source>
</reference>
<dbReference type="Pfam" id="PF08240">
    <property type="entry name" value="ADH_N"/>
    <property type="match status" value="1"/>
</dbReference>
<gene>
    <name evidence="5" type="ORF">DDE83_003052</name>
</gene>
<dbReference type="SUPFAM" id="SSF50129">
    <property type="entry name" value="GroES-like"/>
    <property type="match status" value="1"/>
</dbReference>
<evidence type="ECO:0000259" key="4">
    <source>
        <dbReference type="SMART" id="SM00829"/>
    </source>
</evidence>
<dbReference type="AlphaFoldDB" id="A0A364N8H2"/>
<proteinExistence type="inferred from homology"/>
<evidence type="ECO:0000313" key="6">
    <source>
        <dbReference type="Proteomes" id="UP000249619"/>
    </source>
</evidence>
<comment type="caution">
    <text evidence="5">The sequence shown here is derived from an EMBL/GenBank/DDBJ whole genome shotgun (WGS) entry which is preliminary data.</text>
</comment>
<organism evidence="5 6">
    <name type="scientific">Stemphylium lycopersici</name>
    <name type="common">Tomato gray leaf spot disease fungus</name>
    <name type="synonym">Thyrospora lycopersici</name>
    <dbReference type="NCBI Taxonomy" id="183478"/>
    <lineage>
        <taxon>Eukaryota</taxon>
        <taxon>Fungi</taxon>
        <taxon>Dikarya</taxon>
        <taxon>Ascomycota</taxon>
        <taxon>Pezizomycotina</taxon>
        <taxon>Dothideomycetes</taxon>
        <taxon>Pleosporomycetidae</taxon>
        <taxon>Pleosporales</taxon>
        <taxon>Pleosporineae</taxon>
        <taxon>Pleosporaceae</taxon>
        <taxon>Stemphylium</taxon>
    </lineage>
</organism>
<dbReference type="Gene3D" id="3.40.50.720">
    <property type="entry name" value="NAD(P)-binding Rossmann-like Domain"/>
    <property type="match status" value="1"/>
</dbReference>
<feature type="domain" description="Enoyl reductase (ER)" evidence="4">
    <location>
        <begin position="13"/>
        <end position="338"/>
    </location>
</feature>
<comment type="similarity">
    <text evidence="1">Belongs to the zinc-containing alcohol dehydrogenase family.</text>
</comment>
<dbReference type="Gene3D" id="3.90.180.10">
    <property type="entry name" value="Medium-chain alcohol dehydrogenases, catalytic domain"/>
    <property type="match status" value="1"/>
</dbReference>
<dbReference type="GO" id="GO:0016651">
    <property type="term" value="F:oxidoreductase activity, acting on NAD(P)H"/>
    <property type="evidence" value="ECO:0007669"/>
    <property type="project" value="InterPro"/>
</dbReference>
<dbReference type="STRING" id="183478.A0A364N8H2"/>
<dbReference type="InterPro" id="IPR011032">
    <property type="entry name" value="GroES-like_sf"/>
</dbReference>
<dbReference type="InterPro" id="IPR047122">
    <property type="entry name" value="Trans-enoyl_RdTase-like"/>
</dbReference>
<protein>
    <submittedName>
        <fullName evidence="5">Zinc-binding oxidoreductase ToxD</fullName>
    </submittedName>
</protein>